<evidence type="ECO:0000313" key="2">
    <source>
        <dbReference type="EMBL" id="WHX51019.1"/>
    </source>
</evidence>
<dbReference type="Proteomes" id="UP001177943">
    <property type="component" value="Chromosome"/>
</dbReference>
<protein>
    <submittedName>
        <fullName evidence="2">PAS domain-containing protein</fullName>
    </submittedName>
</protein>
<sequence>MWDRHYIVNYKATGPRGQQFRSSTYFIKNTEGTLVGLMCLNIAAADMDLKAPPAVVEKLESFA</sequence>
<dbReference type="EMBL" id="CP126084">
    <property type="protein sequence ID" value="WHX51019.1"/>
    <property type="molecule type" value="Genomic_DNA"/>
</dbReference>
<dbReference type="Pfam" id="PF08348">
    <property type="entry name" value="PAS_6"/>
    <property type="match status" value="1"/>
</dbReference>
<reference evidence="2" key="1">
    <citation type="submission" date="2023-05" db="EMBL/GenBank/DDBJ databases">
        <title>Comparative genomics of Bacillaceae isolates and their secondary metabolite potential.</title>
        <authorList>
            <person name="Song L."/>
            <person name="Nielsen L.J."/>
            <person name="Mohite O."/>
            <person name="Xu X."/>
            <person name="Weber T."/>
            <person name="Kovacs A.T."/>
        </authorList>
    </citation>
    <scope>NUCLEOTIDE SEQUENCE</scope>
    <source>
        <strain evidence="2">B2_4</strain>
    </source>
</reference>
<accession>A0AA95IBN4</accession>
<evidence type="ECO:0000313" key="3">
    <source>
        <dbReference type="Proteomes" id="UP001177943"/>
    </source>
</evidence>
<gene>
    <name evidence="2" type="ORF">QNH46_10440</name>
</gene>
<dbReference type="KEGG" id="pwn:QNH46_10440"/>
<dbReference type="AlphaFoldDB" id="A0AA95IBN4"/>
<dbReference type="RefSeq" id="WP_283928036.1">
    <property type="nucleotide sequence ID" value="NZ_CP126084.1"/>
</dbReference>
<dbReference type="InterPro" id="IPR013559">
    <property type="entry name" value="YheO"/>
</dbReference>
<evidence type="ECO:0000259" key="1">
    <source>
        <dbReference type="Pfam" id="PF08348"/>
    </source>
</evidence>
<name>A0AA95IBN4_9BACL</name>
<proteinExistence type="predicted"/>
<organism evidence="2 3">
    <name type="scientific">Paenibacillus woosongensis</name>
    <dbReference type="NCBI Taxonomy" id="307580"/>
    <lineage>
        <taxon>Bacteria</taxon>
        <taxon>Bacillati</taxon>
        <taxon>Bacillota</taxon>
        <taxon>Bacilli</taxon>
        <taxon>Bacillales</taxon>
        <taxon>Paenibacillaceae</taxon>
        <taxon>Paenibacillus</taxon>
    </lineage>
</organism>
<feature type="domain" description="YheO-like" evidence="1">
    <location>
        <begin position="4"/>
        <end position="47"/>
    </location>
</feature>